<gene>
    <name evidence="2" type="ORF">QBC37DRAFT_405801</name>
</gene>
<organism evidence="2 3">
    <name type="scientific">Rhypophila decipiens</name>
    <dbReference type="NCBI Taxonomy" id="261697"/>
    <lineage>
        <taxon>Eukaryota</taxon>
        <taxon>Fungi</taxon>
        <taxon>Dikarya</taxon>
        <taxon>Ascomycota</taxon>
        <taxon>Pezizomycotina</taxon>
        <taxon>Sordariomycetes</taxon>
        <taxon>Sordariomycetidae</taxon>
        <taxon>Sordariales</taxon>
        <taxon>Naviculisporaceae</taxon>
        <taxon>Rhypophila</taxon>
    </lineage>
</organism>
<feature type="chain" id="PRO_5042821383" evidence="1">
    <location>
        <begin position="22"/>
        <end position="117"/>
    </location>
</feature>
<protein>
    <submittedName>
        <fullName evidence="2">Uncharacterized protein</fullName>
    </submittedName>
</protein>
<accession>A0AAN7B068</accession>
<sequence length="117" mass="12491">MHFTPSSVMIMASSLTNLASATWSIKYYESGCPTSEDDPYVGSISGEAGQELWCVDAGWAHNLVLTNIEAEGMTVELFADVGCSSNITKISTDGCKVIPMDTVIATARILPKDLLKA</sequence>
<name>A0AAN7B068_9PEZI</name>
<dbReference type="AlphaFoldDB" id="A0AAN7B068"/>
<feature type="signal peptide" evidence="1">
    <location>
        <begin position="1"/>
        <end position="21"/>
    </location>
</feature>
<evidence type="ECO:0000313" key="3">
    <source>
        <dbReference type="Proteomes" id="UP001301769"/>
    </source>
</evidence>
<evidence type="ECO:0000313" key="2">
    <source>
        <dbReference type="EMBL" id="KAK4207876.1"/>
    </source>
</evidence>
<proteinExistence type="predicted"/>
<comment type="caution">
    <text evidence="2">The sequence shown here is derived from an EMBL/GenBank/DDBJ whole genome shotgun (WGS) entry which is preliminary data.</text>
</comment>
<keyword evidence="3" id="KW-1185">Reference proteome</keyword>
<reference evidence="2" key="2">
    <citation type="submission" date="2023-05" db="EMBL/GenBank/DDBJ databases">
        <authorList>
            <consortium name="Lawrence Berkeley National Laboratory"/>
            <person name="Steindorff A."/>
            <person name="Hensen N."/>
            <person name="Bonometti L."/>
            <person name="Westerberg I."/>
            <person name="Brannstrom I.O."/>
            <person name="Guillou S."/>
            <person name="Cros-Aarteil S."/>
            <person name="Calhoun S."/>
            <person name="Haridas S."/>
            <person name="Kuo A."/>
            <person name="Mondo S."/>
            <person name="Pangilinan J."/>
            <person name="Riley R."/>
            <person name="Labutti K."/>
            <person name="Andreopoulos B."/>
            <person name="Lipzen A."/>
            <person name="Chen C."/>
            <person name="Yanf M."/>
            <person name="Daum C."/>
            <person name="Ng V."/>
            <person name="Clum A."/>
            <person name="Ohm R."/>
            <person name="Martin F."/>
            <person name="Silar P."/>
            <person name="Natvig D."/>
            <person name="Lalanne C."/>
            <person name="Gautier V."/>
            <person name="Ament-Velasquez S.L."/>
            <person name="Kruys A."/>
            <person name="Hutchinson M.I."/>
            <person name="Powell A.J."/>
            <person name="Barry K."/>
            <person name="Miller A.N."/>
            <person name="Grigoriev I.V."/>
            <person name="Debuchy R."/>
            <person name="Gladieux P."/>
            <person name="Thoren M.H."/>
            <person name="Johannesson H."/>
        </authorList>
    </citation>
    <scope>NUCLEOTIDE SEQUENCE</scope>
    <source>
        <strain evidence="2">PSN293</strain>
    </source>
</reference>
<reference evidence="2" key="1">
    <citation type="journal article" date="2023" name="Mol. Phylogenet. Evol.">
        <title>Genome-scale phylogeny and comparative genomics of the fungal order Sordariales.</title>
        <authorList>
            <person name="Hensen N."/>
            <person name="Bonometti L."/>
            <person name="Westerberg I."/>
            <person name="Brannstrom I.O."/>
            <person name="Guillou S."/>
            <person name="Cros-Aarteil S."/>
            <person name="Calhoun S."/>
            <person name="Haridas S."/>
            <person name="Kuo A."/>
            <person name="Mondo S."/>
            <person name="Pangilinan J."/>
            <person name="Riley R."/>
            <person name="LaButti K."/>
            <person name="Andreopoulos B."/>
            <person name="Lipzen A."/>
            <person name="Chen C."/>
            <person name="Yan M."/>
            <person name="Daum C."/>
            <person name="Ng V."/>
            <person name="Clum A."/>
            <person name="Steindorff A."/>
            <person name="Ohm R.A."/>
            <person name="Martin F."/>
            <person name="Silar P."/>
            <person name="Natvig D.O."/>
            <person name="Lalanne C."/>
            <person name="Gautier V."/>
            <person name="Ament-Velasquez S.L."/>
            <person name="Kruys A."/>
            <person name="Hutchinson M.I."/>
            <person name="Powell A.J."/>
            <person name="Barry K."/>
            <person name="Miller A.N."/>
            <person name="Grigoriev I.V."/>
            <person name="Debuchy R."/>
            <person name="Gladieux P."/>
            <person name="Hiltunen Thoren M."/>
            <person name="Johannesson H."/>
        </authorList>
    </citation>
    <scope>NUCLEOTIDE SEQUENCE</scope>
    <source>
        <strain evidence="2">PSN293</strain>
    </source>
</reference>
<keyword evidence="1" id="KW-0732">Signal</keyword>
<evidence type="ECO:0000256" key="1">
    <source>
        <dbReference type="SAM" id="SignalP"/>
    </source>
</evidence>
<dbReference type="Proteomes" id="UP001301769">
    <property type="component" value="Unassembled WGS sequence"/>
</dbReference>
<dbReference type="EMBL" id="MU858269">
    <property type="protein sequence ID" value="KAK4207876.1"/>
    <property type="molecule type" value="Genomic_DNA"/>
</dbReference>